<protein>
    <submittedName>
        <fullName evidence="2">Uncharacterized protein</fullName>
    </submittedName>
</protein>
<dbReference type="EMBL" id="CP109831">
    <property type="protein sequence ID" value="UYU18732.1"/>
    <property type="molecule type" value="Genomic_DNA"/>
</dbReference>
<organism evidence="2 3">
    <name type="scientific">Methanoculleus submarinus</name>
    <dbReference type="NCBI Taxonomy" id="204050"/>
    <lineage>
        <taxon>Archaea</taxon>
        <taxon>Methanobacteriati</taxon>
        <taxon>Methanobacteriota</taxon>
        <taxon>Stenosarchaea group</taxon>
        <taxon>Methanomicrobia</taxon>
        <taxon>Methanomicrobiales</taxon>
        <taxon>Methanomicrobiaceae</taxon>
        <taxon>Methanoculleus</taxon>
    </lineage>
</organism>
<name>A0AAX3E9G3_9EURY</name>
<evidence type="ECO:0000256" key="1">
    <source>
        <dbReference type="SAM" id="MobiDB-lite"/>
    </source>
</evidence>
<evidence type="ECO:0000313" key="3">
    <source>
        <dbReference type="Proteomes" id="UP001156196"/>
    </source>
</evidence>
<dbReference type="GeneID" id="58787957"/>
<dbReference type="Proteomes" id="UP001156196">
    <property type="component" value="Chromosome"/>
</dbReference>
<sequence length="46" mass="5086">MHNGVIHKTIPSRRHGPAGMFDATGRQIDLRVCESQRLAEDGVAKE</sequence>
<evidence type="ECO:0000313" key="2">
    <source>
        <dbReference type="EMBL" id="UYU18732.1"/>
    </source>
</evidence>
<proteinExistence type="predicted"/>
<feature type="region of interest" description="Disordered" evidence="1">
    <location>
        <begin position="1"/>
        <end position="20"/>
    </location>
</feature>
<accession>A0AAX3E9G3</accession>
<dbReference type="AlphaFoldDB" id="A0AAX3E9G3"/>
<keyword evidence="3" id="KW-1185">Reference proteome</keyword>
<dbReference type="RefSeq" id="WP_187147912.1">
    <property type="nucleotide sequence ID" value="NZ_CP109831.1"/>
</dbReference>
<reference evidence="2" key="1">
    <citation type="submission" date="2022-10" db="EMBL/GenBank/DDBJ databases">
        <title>Complete genome of Methanoculleus submarinus DSM 15122.</title>
        <authorList>
            <person name="Chen S.-C."/>
            <person name="Lai S.-J."/>
            <person name="You Y.-T."/>
        </authorList>
    </citation>
    <scope>NUCLEOTIDE SEQUENCE</scope>
    <source>
        <strain evidence="2">DSM 15122</strain>
    </source>
</reference>
<dbReference type="KEGG" id="msum:OH143_01185"/>
<gene>
    <name evidence="2" type="ORF">OH143_01185</name>
</gene>